<evidence type="ECO:0000256" key="3">
    <source>
        <dbReference type="ARBA" id="ARBA00022801"/>
    </source>
</evidence>
<evidence type="ECO:0000256" key="4">
    <source>
        <dbReference type="ARBA" id="ARBA00022912"/>
    </source>
</evidence>
<evidence type="ECO:0000313" key="8">
    <source>
        <dbReference type="Proteomes" id="UP000196258"/>
    </source>
</evidence>
<name>A0A1Y4QKB8_9FIRM</name>
<dbReference type="EMBL" id="NFLB01000004">
    <property type="protein sequence ID" value="OUQ05708.1"/>
    <property type="molecule type" value="Genomic_DNA"/>
</dbReference>
<comment type="catalytic activity">
    <reaction evidence="5">
        <text>O-phospho-L-tyrosyl-[protein] + H2O = L-tyrosyl-[protein] + phosphate</text>
        <dbReference type="Rhea" id="RHEA:10684"/>
        <dbReference type="Rhea" id="RHEA-COMP:10136"/>
        <dbReference type="Rhea" id="RHEA-COMP:20101"/>
        <dbReference type="ChEBI" id="CHEBI:15377"/>
        <dbReference type="ChEBI" id="CHEBI:43474"/>
        <dbReference type="ChEBI" id="CHEBI:46858"/>
        <dbReference type="ChEBI" id="CHEBI:61978"/>
        <dbReference type="EC" id="3.1.3.48"/>
    </reaction>
</comment>
<dbReference type="Proteomes" id="UP000196258">
    <property type="component" value="Unassembled WGS sequence"/>
</dbReference>
<dbReference type="EC" id="3.1.3.48" evidence="2"/>
<keyword evidence="4" id="KW-0904">Protein phosphatase</keyword>
<dbReference type="Proteomes" id="UP000749320">
    <property type="component" value="Unassembled WGS sequence"/>
</dbReference>
<dbReference type="InterPro" id="IPR016667">
    <property type="entry name" value="Caps_polysacc_synth_CpsB/CapC"/>
</dbReference>
<comment type="similarity">
    <text evidence="1">Belongs to the metallo-dependent hydrolases superfamily. CpsB/CapC family.</text>
</comment>
<accession>A0A1Y4QKB8</accession>
<comment type="caution">
    <text evidence="7">The sequence shown here is derived from an EMBL/GenBank/DDBJ whole genome shotgun (WGS) entry which is preliminary data.</text>
</comment>
<dbReference type="EMBL" id="DYWV01000139">
    <property type="protein sequence ID" value="HJF40089.1"/>
    <property type="molecule type" value="Genomic_DNA"/>
</dbReference>
<dbReference type="Gene3D" id="3.20.20.140">
    <property type="entry name" value="Metal-dependent hydrolases"/>
    <property type="match status" value="1"/>
</dbReference>
<reference evidence="6" key="4">
    <citation type="submission" date="2021-09" db="EMBL/GenBank/DDBJ databases">
        <authorList>
            <person name="Gilroy R."/>
        </authorList>
    </citation>
    <scope>NUCLEOTIDE SEQUENCE</scope>
    <source>
        <strain evidence="6">CHK193-16274</strain>
    </source>
</reference>
<dbReference type="PANTHER" id="PTHR39181:SF1">
    <property type="entry name" value="TYROSINE-PROTEIN PHOSPHATASE YWQE"/>
    <property type="match status" value="1"/>
</dbReference>
<dbReference type="AlphaFoldDB" id="A0A1Y4QKB8"/>
<dbReference type="Pfam" id="PF19567">
    <property type="entry name" value="CpsB_CapC"/>
    <property type="match status" value="1"/>
</dbReference>
<sequence>MIDIHIHILPNVDDGANSMDEAINMARLAFDSGVEAMVVTPHSNQIKGFKNYNDNNLINLFDGFKNELIKHKIDLNVYLGMEILASNDLVEKIMNNKVIGLNKSRYYLVEFYFDDTISDIEIILKEMLKIGKIPLIAHPERYVSVQKEPWIIYRWLKLGCLIQINKGSIFGHFGKNAQITAKKLLDYRLVTVVASDGHSSMFRRPNMNEIQDYLELNYGIEYADKLLYMHPKAIIENREIVFIDQD</sequence>
<dbReference type="PANTHER" id="PTHR39181">
    <property type="entry name" value="TYROSINE-PROTEIN PHOSPHATASE YWQE"/>
    <property type="match status" value="1"/>
</dbReference>
<evidence type="ECO:0000256" key="2">
    <source>
        <dbReference type="ARBA" id="ARBA00013064"/>
    </source>
</evidence>
<reference evidence="6" key="3">
    <citation type="journal article" date="2021" name="PeerJ">
        <title>Extensive microbial diversity within the chicken gut microbiome revealed by metagenomics and culture.</title>
        <authorList>
            <person name="Gilroy R."/>
            <person name="Ravi A."/>
            <person name="Getino M."/>
            <person name="Pursley I."/>
            <person name="Horton D.L."/>
            <person name="Alikhan N.F."/>
            <person name="Baker D."/>
            <person name="Gharbi K."/>
            <person name="Hall N."/>
            <person name="Watson M."/>
            <person name="Adriaenssens E.M."/>
            <person name="Foster-Nyarko E."/>
            <person name="Jarju S."/>
            <person name="Secka A."/>
            <person name="Antonio M."/>
            <person name="Oren A."/>
            <person name="Chaudhuri R.R."/>
            <person name="La Ragione R."/>
            <person name="Hildebrand F."/>
            <person name="Pallen M.J."/>
        </authorList>
    </citation>
    <scope>NUCLEOTIDE SEQUENCE</scope>
    <source>
        <strain evidence="6">CHK193-16274</strain>
    </source>
</reference>
<evidence type="ECO:0000256" key="5">
    <source>
        <dbReference type="ARBA" id="ARBA00051722"/>
    </source>
</evidence>
<dbReference type="InterPro" id="IPR016195">
    <property type="entry name" value="Pol/histidinol_Pase-like"/>
</dbReference>
<organism evidence="7 8">
    <name type="scientific">Thomasclavelia spiroformis</name>
    <dbReference type="NCBI Taxonomy" id="29348"/>
    <lineage>
        <taxon>Bacteria</taxon>
        <taxon>Bacillati</taxon>
        <taxon>Bacillota</taxon>
        <taxon>Erysipelotrichia</taxon>
        <taxon>Erysipelotrichales</taxon>
        <taxon>Coprobacillaceae</taxon>
        <taxon>Thomasclavelia</taxon>
    </lineage>
</organism>
<reference evidence="8" key="1">
    <citation type="submission" date="2017-04" db="EMBL/GenBank/DDBJ databases">
        <title>Function of individual gut microbiota members based on whole genome sequencing of pure cultures obtained from chicken caecum.</title>
        <authorList>
            <person name="Medvecky M."/>
            <person name="Cejkova D."/>
            <person name="Polansky O."/>
            <person name="Karasova D."/>
            <person name="Kubasova T."/>
            <person name="Cizek A."/>
            <person name="Rychlik I."/>
        </authorList>
    </citation>
    <scope>NUCLEOTIDE SEQUENCE [LARGE SCALE GENOMIC DNA]</scope>
    <source>
        <strain evidence="8">An149</strain>
    </source>
</reference>
<evidence type="ECO:0000313" key="7">
    <source>
        <dbReference type="EMBL" id="OUQ05708.1"/>
    </source>
</evidence>
<reference evidence="7" key="2">
    <citation type="journal article" date="2018" name="BMC Genomics">
        <title>Whole genome sequencing and function prediction of 133 gut anaerobes isolated from chicken caecum in pure cultures.</title>
        <authorList>
            <person name="Medvecky M."/>
            <person name="Cejkova D."/>
            <person name="Polansky O."/>
            <person name="Karasova D."/>
            <person name="Kubasova T."/>
            <person name="Cizek A."/>
            <person name="Rychlik I."/>
        </authorList>
    </citation>
    <scope>NUCLEOTIDE SEQUENCE</scope>
    <source>
        <strain evidence="7">An149</strain>
    </source>
</reference>
<dbReference type="GO" id="GO:0004725">
    <property type="term" value="F:protein tyrosine phosphatase activity"/>
    <property type="evidence" value="ECO:0007669"/>
    <property type="project" value="UniProtKB-EC"/>
</dbReference>
<dbReference type="GO" id="GO:0030145">
    <property type="term" value="F:manganese ion binding"/>
    <property type="evidence" value="ECO:0007669"/>
    <property type="project" value="InterPro"/>
</dbReference>
<dbReference type="RefSeq" id="WP_087255616.1">
    <property type="nucleotide sequence ID" value="NZ_CAJFOD010000091.1"/>
</dbReference>
<protein>
    <recommendedName>
        <fullName evidence="2">protein-tyrosine-phosphatase</fullName>
        <ecNumber evidence="2">3.1.3.48</ecNumber>
    </recommendedName>
</protein>
<gene>
    <name evidence="7" type="ORF">B5E91_04655</name>
    <name evidence="6" type="ORF">K8V91_04115</name>
</gene>
<proteinExistence type="inferred from homology"/>
<evidence type="ECO:0000313" key="6">
    <source>
        <dbReference type="EMBL" id="HJF40089.1"/>
    </source>
</evidence>
<dbReference type="PIRSF" id="PIRSF016557">
    <property type="entry name" value="Caps_synth_CpsB"/>
    <property type="match status" value="1"/>
</dbReference>
<evidence type="ECO:0000256" key="1">
    <source>
        <dbReference type="ARBA" id="ARBA00005750"/>
    </source>
</evidence>
<dbReference type="SUPFAM" id="SSF89550">
    <property type="entry name" value="PHP domain-like"/>
    <property type="match status" value="1"/>
</dbReference>
<keyword evidence="3" id="KW-0378">Hydrolase</keyword>